<keyword evidence="2" id="KW-0326">Glycosidase</keyword>
<evidence type="ECO:0000256" key="1">
    <source>
        <dbReference type="SAM" id="SignalP"/>
    </source>
</evidence>
<sequence>MKNLILIVSFFCCLSLSVNAQKGSVKSGKIYSRILGVDKEYSVYLPDGYETSGYKYPVLYLLHGAWGNHTNWLNAGNLAFVADKTINEGFASQMVIVMPDARGKEDNFGGHHMGYFNYPDWKYQEFFILEFLPAIEKEYRIKSDKQHRAIAGLSMGGGGSIILAQKYPDYFGSACSLSGALIASDEIPSRDVDADFLREMKNDDPTAFLHNADKETLSKLNSVRWYVDCGDKDFLSKGNVLYFLAMKERGLSLEYRMRGGAHTWDYWQSGLVPVLQYISVGFMGGNK</sequence>
<keyword evidence="1" id="KW-0732">Signal</keyword>
<dbReference type="STRING" id="1121485.GCA_000426485_02516"/>
<dbReference type="PANTHER" id="PTHR48098">
    <property type="entry name" value="ENTEROCHELIN ESTERASE-RELATED"/>
    <property type="match status" value="1"/>
</dbReference>
<organism evidence="2 3">
    <name type="scientific">Dysgonomonas capnocytophagoides</name>
    <dbReference type="NCBI Taxonomy" id="45254"/>
    <lineage>
        <taxon>Bacteria</taxon>
        <taxon>Pseudomonadati</taxon>
        <taxon>Bacteroidota</taxon>
        <taxon>Bacteroidia</taxon>
        <taxon>Bacteroidales</taxon>
        <taxon>Dysgonomonadaceae</taxon>
        <taxon>Dysgonomonas</taxon>
    </lineage>
</organism>
<proteinExistence type="predicted"/>
<dbReference type="Proteomes" id="UP000297861">
    <property type="component" value="Unassembled WGS sequence"/>
</dbReference>
<dbReference type="GO" id="GO:0045493">
    <property type="term" value="P:xylan catabolic process"/>
    <property type="evidence" value="ECO:0007669"/>
    <property type="project" value="UniProtKB-KW"/>
</dbReference>
<dbReference type="AlphaFoldDB" id="A0A4Y8L622"/>
<keyword evidence="2" id="KW-0858">Xylan degradation</keyword>
<dbReference type="Gene3D" id="3.40.50.1820">
    <property type="entry name" value="alpha/beta hydrolase"/>
    <property type="match status" value="1"/>
</dbReference>
<accession>A0A4Y8L622</accession>
<dbReference type="Pfam" id="PF00756">
    <property type="entry name" value="Esterase"/>
    <property type="match status" value="1"/>
</dbReference>
<dbReference type="OrthoDB" id="9803578at2"/>
<dbReference type="PANTHER" id="PTHR48098:SF1">
    <property type="entry name" value="DIACYLGLYCEROL ACYLTRANSFERASE_MYCOLYLTRANSFERASE AG85A"/>
    <property type="match status" value="1"/>
</dbReference>
<name>A0A4Y8L622_9BACT</name>
<keyword evidence="2" id="KW-0624">Polysaccharide degradation</keyword>
<dbReference type="RefSeq" id="WP_026626406.1">
    <property type="nucleotide sequence ID" value="NZ_JAWZLG010000068.1"/>
</dbReference>
<dbReference type="InterPro" id="IPR050583">
    <property type="entry name" value="Mycobacterial_A85_antigen"/>
</dbReference>
<feature type="chain" id="PRO_5021231668" evidence="1">
    <location>
        <begin position="21"/>
        <end position="287"/>
    </location>
</feature>
<feature type="signal peptide" evidence="1">
    <location>
        <begin position="1"/>
        <end position="20"/>
    </location>
</feature>
<dbReference type="GO" id="GO:0016747">
    <property type="term" value="F:acyltransferase activity, transferring groups other than amino-acyl groups"/>
    <property type="evidence" value="ECO:0007669"/>
    <property type="project" value="TreeGrafter"/>
</dbReference>
<keyword evidence="3" id="KW-1185">Reference proteome</keyword>
<evidence type="ECO:0000313" key="3">
    <source>
        <dbReference type="Proteomes" id="UP000297861"/>
    </source>
</evidence>
<dbReference type="SUPFAM" id="SSF53474">
    <property type="entry name" value="alpha/beta-Hydrolases"/>
    <property type="match status" value="1"/>
</dbReference>
<dbReference type="InterPro" id="IPR000801">
    <property type="entry name" value="Esterase-like"/>
</dbReference>
<comment type="caution">
    <text evidence="2">The sequence shown here is derived from an EMBL/GenBank/DDBJ whole genome shotgun (WGS) entry which is preliminary data.</text>
</comment>
<protein>
    <submittedName>
        <fullName evidence="2">Endo-1,4-beta-xylanase Z</fullName>
    </submittedName>
</protein>
<keyword evidence="2" id="KW-0378">Hydrolase</keyword>
<dbReference type="InterPro" id="IPR029058">
    <property type="entry name" value="AB_hydrolase_fold"/>
</dbReference>
<reference evidence="2 3" key="1">
    <citation type="submission" date="2019-03" db="EMBL/GenBank/DDBJ databases">
        <title>San Antonio Military Medical Center submission to MRSN (WRAIR), pending publication.</title>
        <authorList>
            <person name="Blyth D.M."/>
            <person name="Mccarthy S.L."/>
            <person name="Schall S.E."/>
            <person name="Stam J.A."/>
            <person name="Ong A.C."/>
            <person name="Mcgann P.T."/>
        </authorList>
    </citation>
    <scope>NUCLEOTIDE SEQUENCE [LARGE SCALE GENOMIC DNA]</scope>
    <source>
        <strain evidence="2 3">MRSN571793</strain>
    </source>
</reference>
<evidence type="ECO:0000313" key="2">
    <source>
        <dbReference type="EMBL" id="TFD98033.1"/>
    </source>
</evidence>
<dbReference type="GO" id="GO:0016798">
    <property type="term" value="F:hydrolase activity, acting on glycosyl bonds"/>
    <property type="evidence" value="ECO:0007669"/>
    <property type="project" value="UniProtKB-KW"/>
</dbReference>
<dbReference type="EMBL" id="SOML01000002">
    <property type="protein sequence ID" value="TFD98033.1"/>
    <property type="molecule type" value="Genomic_DNA"/>
</dbReference>
<gene>
    <name evidence="2" type="ORF">E2605_05285</name>
</gene>
<keyword evidence="2" id="KW-0119">Carbohydrate metabolism</keyword>